<gene>
    <name evidence="1" type="ORF">O1611_g1833</name>
</gene>
<evidence type="ECO:0000313" key="1">
    <source>
        <dbReference type="EMBL" id="KAJ8131791.1"/>
    </source>
</evidence>
<proteinExistence type="predicted"/>
<reference evidence="1" key="1">
    <citation type="submission" date="2022-12" db="EMBL/GenBank/DDBJ databases">
        <title>Genome Sequence of Lasiodiplodia mahajangana.</title>
        <authorList>
            <person name="Buettner E."/>
        </authorList>
    </citation>
    <scope>NUCLEOTIDE SEQUENCE</scope>
    <source>
        <strain evidence="1">VT137</strain>
    </source>
</reference>
<protein>
    <submittedName>
        <fullName evidence="1">Uncharacterized protein</fullName>
    </submittedName>
</protein>
<dbReference type="Proteomes" id="UP001153332">
    <property type="component" value="Unassembled WGS sequence"/>
</dbReference>
<name>A0ACC2JWL4_9PEZI</name>
<sequence length="248" mass="26160">MHSPSKSTKKTRRVSFAEPNPSNTTTPKTKVGQPYCQPDTKPNSQPSTPTPSHKRTANNNPPPTSQADSTSPPSTTCPPTTGATTPAVDKLAGLFTHTVTNTPHGLVIDGVLQPRGSTLHSQLRNPAPGYTYNPAIPQHLQSAAPPQQANMSSVAAGLMPDPNAGHYQPPVPDTTYGPFEYTYVPRTDPQYMTANGVPAGGPPFFAPAATFPYQQVQPQSFLPMQTPPVVSGAPAVVLMNASLFRASA</sequence>
<organism evidence="1 2">
    <name type="scientific">Lasiodiplodia mahajangana</name>
    <dbReference type="NCBI Taxonomy" id="1108764"/>
    <lineage>
        <taxon>Eukaryota</taxon>
        <taxon>Fungi</taxon>
        <taxon>Dikarya</taxon>
        <taxon>Ascomycota</taxon>
        <taxon>Pezizomycotina</taxon>
        <taxon>Dothideomycetes</taxon>
        <taxon>Dothideomycetes incertae sedis</taxon>
        <taxon>Botryosphaeriales</taxon>
        <taxon>Botryosphaeriaceae</taxon>
        <taxon>Lasiodiplodia</taxon>
    </lineage>
</organism>
<dbReference type="EMBL" id="JAPUUL010000227">
    <property type="protein sequence ID" value="KAJ8131791.1"/>
    <property type="molecule type" value="Genomic_DNA"/>
</dbReference>
<keyword evidence="2" id="KW-1185">Reference proteome</keyword>
<evidence type="ECO:0000313" key="2">
    <source>
        <dbReference type="Proteomes" id="UP001153332"/>
    </source>
</evidence>
<accession>A0ACC2JWL4</accession>
<comment type="caution">
    <text evidence="1">The sequence shown here is derived from an EMBL/GenBank/DDBJ whole genome shotgun (WGS) entry which is preliminary data.</text>
</comment>